<name>A0A7N0V313_KALFE</name>
<dbReference type="CDD" id="cd01374">
    <property type="entry name" value="KISc_CENP_E"/>
    <property type="match status" value="1"/>
</dbReference>
<dbReference type="InterPro" id="IPR019821">
    <property type="entry name" value="Kinesin_motor_CS"/>
</dbReference>
<feature type="binding site" evidence="7">
    <location>
        <begin position="110"/>
        <end position="117"/>
    </location>
    <ligand>
        <name>ATP</name>
        <dbReference type="ChEBI" id="CHEBI:30616"/>
    </ligand>
</feature>
<evidence type="ECO:0000256" key="10">
    <source>
        <dbReference type="SAM" id="MobiDB-lite"/>
    </source>
</evidence>
<evidence type="ECO:0000256" key="4">
    <source>
        <dbReference type="ARBA" id="ARBA00022840"/>
    </source>
</evidence>
<dbReference type="FunFam" id="3.40.850.10:FF:000016">
    <property type="entry name" value="Kinesin-like protein"/>
    <property type="match status" value="1"/>
</dbReference>
<dbReference type="PROSITE" id="PS50067">
    <property type="entry name" value="KINESIN_MOTOR_2"/>
    <property type="match status" value="1"/>
</dbReference>
<evidence type="ECO:0000256" key="9">
    <source>
        <dbReference type="SAM" id="Coils"/>
    </source>
</evidence>
<dbReference type="Gene3D" id="3.40.850.10">
    <property type="entry name" value="Kinesin motor domain"/>
    <property type="match status" value="1"/>
</dbReference>
<dbReference type="GO" id="GO:0003777">
    <property type="term" value="F:microtubule motor activity"/>
    <property type="evidence" value="ECO:0007669"/>
    <property type="project" value="InterPro"/>
</dbReference>
<dbReference type="Pfam" id="PF00225">
    <property type="entry name" value="Kinesin"/>
    <property type="match status" value="1"/>
</dbReference>
<dbReference type="EnsemblPlants" id="Kaladp0100s0030.1.v1.1">
    <property type="protein sequence ID" value="Kaladp0100s0030.1.v1.1"/>
    <property type="gene ID" value="Kaladp0100s0030.v1.1"/>
</dbReference>
<dbReference type="SUPFAM" id="SSF52540">
    <property type="entry name" value="P-loop containing nucleoside triphosphate hydrolases"/>
    <property type="match status" value="1"/>
</dbReference>
<evidence type="ECO:0000256" key="7">
    <source>
        <dbReference type="PROSITE-ProRule" id="PRU00283"/>
    </source>
</evidence>
<protein>
    <recommendedName>
        <fullName evidence="8">Kinesin-like protein</fullName>
    </recommendedName>
</protein>
<evidence type="ECO:0000256" key="3">
    <source>
        <dbReference type="ARBA" id="ARBA00022741"/>
    </source>
</evidence>
<dbReference type="InterPro" id="IPR001752">
    <property type="entry name" value="Kinesin_motor_dom"/>
</dbReference>
<feature type="region of interest" description="Disordered" evidence="10">
    <location>
        <begin position="703"/>
        <end position="733"/>
    </location>
</feature>
<reference evidence="12" key="1">
    <citation type="submission" date="2021-01" db="UniProtKB">
        <authorList>
            <consortium name="EnsemblPlants"/>
        </authorList>
    </citation>
    <scope>IDENTIFICATION</scope>
</reference>
<dbReference type="PROSITE" id="PS00411">
    <property type="entry name" value="KINESIN_MOTOR_1"/>
    <property type="match status" value="1"/>
</dbReference>
<keyword evidence="5 9" id="KW-0175">Coiled coil</keyword>
<dbReference type="SMART" id="SM00129">
    <property type="entry name" value="KISc"/>
    <property type="match status" value="1"/>
</dbReference>
<feature type="coiled-coil region" evidence="9">
    <location>
        <begin position="355"/>
        <end position="426"/>
    </location>
</feature>
<organism evidence="12 13">
    <name type="scientific">Kalanchoe fedtschenkoi</name>
    <name type="common">Lavender scallops</name>
    <name type="synonym">South American air plant</name>
    <dbReference type="NCBI Taxonomy" id="63787"/>
    <lineage>
        <taxon>Eukaryota</taxon>
        <taxon>Viridiplantae</taxon>
        <taxon>Streptophyta</taxon>
        <taxon>Embryophyta</taxon>
        <taxon>Tracheophyta</taxon>
        <taxon>Spermatophyta</taxon>
        <taxon>Magnoliopsida</taxon>
        <taxon>eudicotyledons</taxon>
        <taxon>Gunneridae</taxon>
        <taxon>Pentapetalae</taxon>
        <taxon>Saxifragales</taxon>
        <taxon>Crassulaceae</taxon>
        <taxon>Kalanchoe</taxon>
    </lineage>
</organism>
<comment type="similarity">
    <text evidence="1">Belongs to the TRAFAC class myosin-kinesin ATPase superfamily. Kinesin family. KIN-7 subfamily.</text>
</comment>
<accession>A0A7N0V313</accession>
<feature type="compositionally biased region" description="Basic and acidic residues" evidence="10">
    <location>
        <begin position="710"/>
        <end position="721"/>
    </location>
</feature>
<evidence type="ECO:0000256" key="1">
    <source>
        <dbReference type="ARBA" id="ARBA00007310"/>
    </source>
</evidence>
<dbReference type="InterPro" id="IPR027640">
    <property type="entry name" value="Kinesin-like_fam"/>
</dbReference>
<dbReference type="GO" id="GO:0007018">
    <property type="term" value="P:microtubule-based movement"/>
    <property type="evidence" value="ECO:0007669"/>
    <property type="project" value="InterPro"/>
</dbReference>
<feature type="compositionally biased region" description="Low complexity" evidence="10">
    <location>
        <begin position="655"/>
        <end position="665"/>
    </location>
</feature>
<feature type="region of interest" description="Disordered" evidence="10">
    <location>
        <begin position="655"/>
        <end position="675"/>
    </location>
</feature>
<keyword evidence="6 7" id="KW-0505">Motor protein</keyword>
<evidence type="ECO:0000313" key="12">
    <source>
        <dbReference type="EnsemblPlants" id="Kaladp0100s0030.1.v1.1"/>
    </source>
</evidence>
<dbReference type="PANTHER" id="PTHR47968:SF18">
    <property type="entry name" value="KINESIN-LIKE PROTEIN KIN-7F"/>
    <property type="match status" value="1"/>
</dbReference>
<dbReference type="GO" id="GO:0005524">
    <property type="term" value="F:ATP binding"/>
    <property type="evidence" value="ECO:0007669"/>
    <property type="project" value="UniProtKB-UniRule"/>
</dbReference>
<evidence type="ECO:0000256" key="6">
    <source>
        <dbReference type="ARBA" id="ARBA00023175"/>
    </source>
</evidence>
<dbReference type="GO" id="GO:0005874">
    <property type="term" value="C:microtubule"/>
    <property type="evidence" value="ECO:0007669"/>
    <property type="project" value="UniProtKB-KW"/>
</dbReference>
<dbReference type="PRINTS" id="PR00380">
    <property type="entry name" value="KINESINHEAVY"/>
</dbReference>
<keyword evidence="13" id="KW-1185">Reference proteome</keyword>
<dbReference type="InterPro" id="IPR027417">
    <property type="entry name" value="P-loop_NTPase"/>
</dbReference>
<feature type="domain" description="Kinesin motor" evidence="11">
    <location>
        <begin position="24"/>
        <end position="346"/>
    </location>
</feature>
<dbReference type="PANTHER" id="PTHR47968">
    <property type="entry name" value="CENTROMERE PROTEIN E"/>
    <property type="match status" value="1"/>
</dbReference>
<evidence type="ECO:0000259" key="11">
    <source>
        <dbReference type="PROSITE" id="PS50067"/>
    </source>
</evidence>
<proteinExistence type="inferred from homology"/>
<dbReference type="OMA" id="VCAKEVR"/>
<sequence>MVAVADDDQSVWSADGSTGAQDEKIFVSVRLRPLNEKELDQNDVPDWESINNTTIIYKHAVPERSLFPTAYTFDRVFGTDTSTKQVYEEAAKEVTLSAVNGMNASIFAYGQTSSGKTYTMCGITEYAVADIYDYMDKHQDREFILKFSAMEIYNEAVRDLLCPDSAPLRLLDDPERGTVVEKLTEVAVIDVEHLLELISFCYLQRQVGETSLNETSSRSHQILRLSIENSACVLSSTDNASTLSASVNFVDLAGSERASQTLSTGTRLKEGSHINRSLLTLGTVIRKLSKGRNGHVPYRDSKLTRILQNSLGGNARTAIICTMSPARSHVEQSRNTLLFASCAKEVTTSAQVNVVMSDKDLVKQLQKELYRLENDLKSAGSKNGTGDSCPLLREKELMIEKMEKEIKELTQQRDLAQSRIRELLQSVGDNHVSLLLADTDQLVDLPLKNMCKDSPNPLSRSSSVADSPLMDTDLNSYKELQFFDKSNRPVSVNDDLHPYEASENHLLYDGHSSPVSITPAFAGITSVNTDGACKEVSAAKNSKADSHIHDLEVNKGASVLPASESEDEFSSSPQREMELRALKQKLIHMQKTVDTLGRPQSTESVNWRRLRKSRSFQSFSSSNQSPPWCVAAPPVVYEKRLGLEPEILRLDSSDSSFDASAAPASSRKDSRRSSFGINMDPYLPEVIQDYGVTPINNVASVDKVLQPSPKESDTSSREVKPMDQVNEPSLEKSVTAETDIVTASSEISKLSSAAGVTASSHAAQSDEITKPASNLVLQLETMTDTSDNSSDCQGAMTDVSVSSDDWPLRFERLRKEIIELWQSCNVPLLHRTYFFLLFEGDPSDAIYMQVELRGLKYLKNKLFKATRNASESMRAINSEREMLCKLMLKRLSERERVDLYKRWGIDLKSKMRKSQLARRLWSDTKDISHIQASADLVAKLVGIGQAPKEMFGLSFSPGPVPRRSQSWKLRSLSFT</sequence>
<dbReference type="InterPro" id="IPR021881">
    <property type="entry name" value="NACK_C"/>
</dbReference>
<dbReference type="Pfam" id="PF11995">
    <property type="entry name" value="DUF3490"/>
    <property type="match status" value="1"/>
</dbReference>
<evidence type="ECO:0000256" key="8">
    <source>
        <dbReference type="RuleBase" id="RU000394"/>
    </source>
</evidence>
<dbReference type="InterPro" id="IPR036961">
    <property type="entry name" value="Kinesin_motor_dom_sf"/>
</dbReference>
<dbReference type="Gramene" id="Kaladp0100s0030.1.v1.1">
    <property type="protein sequence ID" value="Kaladp0100s0030.1.v1.1"/>
    <property type="gene ID" value="Kaladp0100s0030.v1.1"/>
</dbReference>
<keyword evidence="4 7" id="KW-0067">ATP-binding</keyword>
<keyword evidence="3 7" id="KW-0547">Nucleotide-binding</keyword>
<keyword evidence="2 8" id="KW-0493">Microtubule</keyword>
<dbReference type="AlphaFoldDB" id="A0A7N0V313"/>
<evidence type="ECO:0000313" key="13">
    <source>
        <dbReference type="Proteomes" id="UP000594263"/>
    </source>
</evidence>
<dbReference type="GO" id="GO:0008017">
    <property type="term" value="F:microtubule binding"/>
    <property type="evidence" value="ECO:0007669"/>
    <property type="project" value="InterPro"/>
</dbReference>
<dbReference type="Proteomes" id="UP000594263">
    <property type="component" value="Unplaced"/>
</dbReference>
<evidence type="ECO:0000256" key="5">
    <source>
        <dbReference type="ARBA" id="ARBA00023054"/>
    </source>
</evidence>
<evidence type="ECO:0000256" key="2">
    <source>
        <dbReference type="ARBA" id="ARBA00022701"/>
    </source>
</evidence>